<evidence type="ECO:0000313" key="11">
    <source>
        <dbReference type="Proteomes" id="UP000288859"/>
    </source>
</evidence>
<dbReference type="GO" id="GO:0047496">
    <property type="term" value="P:vesicle transport along microtubule"/>
    <property type="evidence" value="ECO:0007669"/>
    <property type="project" value="TreeGrafter"/>
</dbReference>
<comment type="similarity">
    <text evidence="2">Belongs to the nudE family.</text>
</comment>
<evidence type="ECO:0000256" key="8">
    <source>
        <dbReference type="SAM" id="MobiDB-lite"/>
    </source>
</evidence>
<keyword evidence="6" id="KW-0206">Cytoskeleton</keyword>
<evidence type="ECO:0000256" key="5">
    <source>
        <dbReference type="ARBA" id="ARBA00023054"/>
    </source>
</evidence>
<dbReference type="EMBL" id="NAJM01000034">
    <property type="protein sequence ID" value="RVX68923.1"/>
    <property type="molecule type" value="Genomic_DNA"/>
</dbReference>
<keyword evidence="5 7" id="KW-0175">Coiled coil</keyword>
<evidence type="ECO:0000256" key="1">
    <source>
        <dbReference type="ARBA" id="ARBA00004245"/>
    </source>
</evidence>
<feature type="compositionally biased region" description="Polar residues" evidence="8">
    <location>
        <begin position="259"/>
        <end position="270"/>
    </location>
</feature>
<evidence type="ECO:0000256" key="3">
    <source>
        <dbReference type="ARBA" id="ARBA00022490"/>
    </source>
</evidence>
<gene>
    <name evidence="10" type="ORF">B0A52_07578</name>
</gene>
<dbReference type="PANTHER" id="PTHR10921:SF1">
    <property type="entry name" value="NUCLEAR DISTRIBUTION PROTEIN NUDE HOMOLOG"/>
    <property type="match status" value="1"/>
</dbReference>
<dbReference type="Gene3D" id="6.10.250.1080">
    <property type="match status" value="1"/>
</dbReference>
<proteinExistence type="inferred from homology"/>
<feature type="compositionally biased region" description="Polar residues" evidence="8">
    <location>
        <begin position="424"/>
        <end position="441"/>
    </location>
</feature>
<dbReference type="GO" id="GO:0007059">
    <property type="term" value="P:chromosome segregation"/>
    <property type="evidence" value="ECO:0007669"/>
    <property type="project" value="TreeGrafter"/>
</dbReference>
<dbReference type="InterPro" id="IPR033494">
    <property type="entry name" value="NUDE"/>
</dbReference>
<feature type="compositionally biased region" description="Polar residues" evidence="8">
    <location>
        <begin position="215"/>
        <end position="245"/>
    </location>
</feature>
<evidence type="ECO:0000256" key="4">
    <source>
        <dbReference type="ARBA" id="ARBA00022701"/>
    </source>
</evidence>
<evidence type="ECO:0000256" key="7">
    <source>
        <dbReference type="SAM" id="Coils"/>
    </source>
</evidence>
<dbReference type="GO" id="GO:0000132">
    <property type="term" value="P:establishment of mitotic spindle orientation"/>
    <property type="evidence" value="ECO:0007669"/>
    <property type="project" value="TreeGrafter"/>
</dbReference>
<dbReference type="GO" id="GO:0005871">
    <property type="term" value="C:kinesin complex"/>
    <property type="evidence" value="ECO:0007669"/>
    <property type="project" value="TreeGrafter"/>
</dbReference>
<dbReference type="SUPFAM" id="SSF57997">
    <property type="entry name" value="Tropomyosin"/>
    <property type="match status" value="1"/>
</dbReference>
<dbReference type="GO" id="GO:0005874">
    <property type="term" value="C:microtubule"/>
    <property type="evidence" value="ECO:0007669"/>
    <property type="project" value="UniProtKB-KW"/>
</dbReference>
<dbReference type="GO" id="GO:0008017">
    <property type="term" value="F:microtubule binding"/>
    <property type="evidence" value="ECO:0007669"/>
    <property type="project" value="InterPro"/>
</dbReference>
<evidence type="ECO:0000256" key="2">
    <source>
        <dbReference type="ARBA" id="ARBA00007429"/>
    </source>
</evidence>
<feature type="compositionally biased region" description="Polar residues" evidence="8">
    <location>
        <begin position="279"/>
        <end position="338"/>
    </location>
</feature>
<dbReference type="OrthoDB" id="5877028at2759"/>
<organism evidence="10 11">
    <name type="scientific">Exophiala mesophila</name>
    <name type="common">Black yeast-like fungus</name>
    <dbReference type="NCBI Taxonomy" id="212818"/>
    <lineage>
        <taxon>Eukaryota</taxon>
        <taxon>Fungi</taxon>
        <taxon>Dikarya</taxon>
        <taxon>Ascomycota</taxon>
        <taxon>Pezizomycotina</taxon>
        <taxon>Eurotiomycetes</taxon>
        <taxon>Chaetothyriomycetidae</taxon>
        <taxon>Chaetothyriales</taxon>
        <taxon>Herpotrichiellaceae</taxon>
        <taxon>Exophiala</taxon>
    </lineage>
</organism>
<evidence type="ECO:0000259" key="9">
    <source>
        <dbReference type="Pfam" id="PF04880"/>
    </source>
</evidence>
<feature type="region of interest" description="Disordered" evidence="8">
    <location>
        <begin position="355"/>
        <end position="615"/>
    </location>
</feature>
<feature type="domain" description="NUDE" evidence="9">
    <location>
        <begin position="134"/>
        <end position="310"/>
    </location>
</feature>
<accession>A0A438MYW2</accession>
<dbReference type="GO" id="GO:0007020">
    <property type="term" value="P:microtubule nucleation"/>
    <property type="evidence" value="ECO:0007669"/>
    <property type="project" value="TreeGrafter"/>
</dbReference>
<comment type="subcellular location">
    <subcellularLocation>
        <location evidence="1">Cytoplasm</location>
        <location evidence="1">Cytoskeleton</location>
    </subcellularLocation>
</comment>
<feature type="region of interest" description="Disordered" evidence="8">
    <location>
        <begin position="1"/>
        <end position="20"/>
    </location>
</feature>
<dbReference type="PANTHER" id="PTHR10921">
    <property type="entry name" value="NUCLEAR DISTRIBUTION PROTEIN NUDE HOMOLOG 1"/>
    <property type="match status" value="1"/>
</dbReference>
<keyword evidence="4" id="KW-0493">Microtubule</keyword>
<protein>
    <recommendedName>
        <fullName evidence="9">NUDE domain-containing protein</fullName>
    </recommendedName>
</protein>
<dbReference type="GO" id="GO:0000776">
    <property type="term" value="C:kinetochore"/>
    <property type="evidence" value="ECO:0007669"/>
    <property type="project" value="TreeGrafter"/>
</dbReference>
<keyword evidence="3" id="KW-0963">Cytoplasm</keyword>
<dbReference type="Proteomes" id="UP000288859">
    <property type="component" value="Unassembled WGS sequence"/>
</dbReference>
<sequence length="615" mass="66855">MPSSDDIPSSPPNGSTSLEDSLRYYKTQYETLEAELAEFQTSSKELEAELEKDIEASERRERQLKDKVGNLQYEVEEWKTKYKQSKHEASNVQNSLQKEITQLRDDNRSLHMRLRDIEVANDDFEKKQRNTESSLEDMESKYNQAIERGVMLEEEVRTGEQEREALRIEAQRLRDELSDLRVETDITKEKLRKELEANAIRKKPLTLRPVGMTGSPRSELSPTTTNASSPTFDTPPTKTASSSGISDIPTPPSPPVSDKSINTRIPSTSGLPKPRLSLNVASSNPRPATSASNSSSRPNGHTRGNSVAMSQSRPSSNMRQSISRPSGALTSRSGLPQSNSIMHLRNLRGKMQQLEARVQNAKAKLPESRLPAPTSTPPRMSPRSGSALGTHIPSSVTVRSRKRTNGSTISGLESLPDKRVDTPSVPTSRTSRMSVSHQAPGSPTRGEMAAPSFRPSSRTSGFSGRASFVPNHSRPGSRASVTGFRAPLGSGVGSNFAPNASTDKVRPKSSLSSYGYDGTLDSEASDTSAFSDLKDAVTPTPRRTTFAKRTSDVGSGIPSPTKRTSMGGALGKPPGLGRRQSSGFTRIEGGAAGGMRPPSRQLNNVNEGYDVNETF</sequence>
<feature type="coiled-coil region" evidence="7">
    <location>
        <begin position="22"/>
        <end position="190"/>
    </location>
</feature>
<dbReference type="VEuPathDB" id="FungiDB:PV10_03073"/>
<feature type="region of interest" description="Disordered" evidence="8">
    <location>
        <begin position="205"/>
        <end position="338"/>
    </location>
</feature>
<dbReference type="AlphaFoldDB" id="A0A438MYW2"/>
<comment type="caution">
    <text evidence="10">The sequence shown here is derived from an EMBL/GenBank/DDBJ whole genome shotgun (WGS) entry which is preliminary data.</text>
</comment>
<dbReference type="Pfam" id="PF04880">
    <property type="entry name" value="NUDE_C"/>
    <property type="match status" value="1"/>
</dbReference>
<dbReference type="GO" id="GO:0051642">
    <property type="term" value="P:centrosome localization"/>
    <property type="evidence" value="ECO:0007669"/>
    <property type="project" value="TreeGrafter"/>
</dbReference>
<reference evidence="10 11" key="1">
    <citation type="submission" date="2017-03" db="EMBL/GenBank/DDBJ databases">
        <title>Genomes of endolithic fungi from Antarctica.</title>
        <authorList>
            <person name="Coleine C."/>
            <person name="Masonjones S."/>
            <person name="Stajich J.E."/>
        </authorList>
    </citation>
    <scope>NUCLEOTIDE SEQUENCE [LARGE SCALE GENOMIC DNA]</scope>
    <source>
        <strain evidence="10 11">CCFEE 6314</strain>
    </source>
</reference>
<evidence type="ECO:0000256" key="6">
    <source>
        <dbReference type="ARBA" id="ARBA00023212"/>
    </source>
</evidence>
<evidence type="ECO:0000313" key="10">
    <source>
        <dbReference type="EMBL" id="RVX68923.1"/>
    </source>
</evidence>
<dbReference type="InterPro" id="IPR006964">
    <property type="entry name" value="NUDE_dom"/>
</dbReference>
<name>A0A438MYW2_EXOME</name>